<dbReference type="EMBL" id="FPHE01000145">
    <property type="protein sequence ID" value="SFV65626.1"/>
    <property type="molecule type" value="Genomic_DNA"/>
</dbReference>
<dbReference type="GO" id="GO:0004386">
    <property type="term" value="F:helicase activity"/>
    <property type="evidence" value="ECO:0007669"/>
    <property type="project" value="UniProtKB-KW"/>
</dbReference>
<gene>
    <name evidence="2" type="ORF">MNB_SV-12-215</name>
</gene>
<dbReference type="AlphaFoldDB" id="A0A1W1CIK1"/>
<proteinExistence type="predicted"/>
<evidence type="ECO:0000313" key="2">
    <source>
        <dbReference type="EMBL" id="SFV65626.1"/>
    </source>
</evidence>
<keyword evidence="2" id="KW-0347">Helicase</keyword>
<keyword evidence="2" id="KW-0067">ATP-binding</keyword>
<protein>
    <submittedName>
        <fullName evidence="2">ATP-dependent DNA helicase RecG</fullName>
    </submittedName>
</protein>
<evidence type="ECO:0000259" key="1">
    <source>
        <dbReference type="Pfam" id="PF21247"/>
    </source>
</evidence>
<dbReference type="InterPro" id="IPR038475">
    <property type="entry name" value="RecG_C_sf"/>
</dbReference>
<dbReference type="PANTHER" id="PTHR30595:SF6">
    <property type="entry name" value="SCHLAFEN ALBA-2 DOMAIN-CONTAINING PROTEIN"/>
    <property type="match status" value="1"/>
</dbReference>
<keyword evidence="2" id="KW-0547">Nucleotide-binding</keyword>
<dbReference type="InterPro" id="IPR049514">
    <property type="entry name" value="Fic-like_C"/>
</dbReference>
<feature type="domain" description="Filamentation induced by cAMP protein Fic-like C-terminal" evidence="1">
    <location>
        <begin position="145"/>
        <end position="201"/>
    </location>
</feature>
<sequence length="205" mass="23612">MIISKSFNSWLIEPNILNDLTPFEEDKIFREAIVNSLIHREYSNAYVAKMVIGKDKVVFENANRPHNYGEIDPNNFEPFPKNPTISKLFREIGLADELGSGVKNMYKYSKLYGGSDPKLVEEDIFRTTVLLQSDTPQATEQVTEQVIKKFCSKPKSTTEIMEHLGLKHREHFRSSILKPLLEKGVLMLTIPNKPNSPKQRYITKR</sequence>
<dbReference type="Pfam" id="PF21247">
    <property type="entry name" value="Fic-like_C"/>
    <property type="match status" value="1"/>
</dbReference>
<dbReference type="Gene3D" id="3.30.565.60">
    <property type="match status" value="1"/>
</dbReference>
<organism evidence="2">
    <name type="scientific">hydrothermal vent metagenome</name>
    <dbReference type="NCBI Taxonomy" id="652676"/>
    <lineage>
        <taxon>unclassified sequences</taxon>
        <taxon>metagenomes</taxon>
        <taxon>ecological metagenomes</taxon>
    </lineage>
</organism>
<reference evidence="2" key="1">
    <citation type="submission" date="2016-10" db="EMBL/GenBank/DDBJ databases">
        <authorList>
            <person name="de Groot N.N."/>
        </authorList>
    </citation>
    <scope>NUCLEOTIDE SEQUENCE</scope>
</reference>
<dbReference type="Pfam" id="PF13749">
    <property type="entry name" value="HATPase_c_4"/>
    <property type="match status" value="1"/>
</dbReference>
<keyword evidence="2" id="KW-0378">Hydrolase</keyword>
<dbReference type="PANTHER" id="PTHR30595">
    <property type="entry name" value="GLPR-RELATED TRANSCRIPTIONAL REPRESSOR"/>
    <property type="match status" value="1"/>
</dbReference>
<name>A0A1W1CIK1_9ZZZZ</name>
<accession>A0A1W1CIK1</accession>